<feature type="transmembrane region" description="Helical" evidence="9">
    <location>
        <begin position="324"/>
        <end position="345"/>
    </location>
</feature>
<accession>A0A811SED9</accession>
<evidence type="ECO:0008006" key="14">
    <source>
        <dbReference type="Google" id="ProtNLM"/>
    </source>
</evidence>
<sequence length="970" mass="105068">MRSPVPERSLIIESDDGDDDTQSAVATNWTGHGHDEEEPEQEPGSDSDSSSSSSCATPRRGPSSPAYTQQWPQSYRQSIDILSSVHSPNLSFLGTPTLSRLSNSFLAITDSFRGKAPETISNFIKPLLGPTSSDEQQQQHEDTRKSSQHIMPSRKSSLQQIPEDQKPLVVGHEASHNRNCSYTQGVMNGINVLCGVGILSTPYAIKQGGWIGLVILCLFALLAWYTGVLLRHCLDSKEGLETYPDIGHAAFGSTGRIVISIILYVELYACCIEYLILESDNLSKLFPTAHLTIGSLTLNSHVFFAILTTIIVMPTTWLRDLSCLSYISAGGVIASILVVICLFLVGVVNNVGFKNEGTALNLPGIPIAIGLYGYCYSGHGVFPNIYSSLKNRNQFPSILFTCIGLSTFLYAGAAVMGYKMFGEATESQFTLNLPDNSLISKVAVWTTVANPITKYPWTCDGLGWFLVCHACDLYSALRVFFGNPQDKSGVASVCKQCFSDNLSETRKLKIEHKTLSYSYILMNMIALKQAPVRTGLNDLYYGFKVVSCVTWLCQGGSSEVTSALEKRVRTCMVHARLGPRATASGDDGGPSQAAEELIRPRTEEIYLGTPTLGHAPSIPRVCTAEAAGEQDEAAEDVTEAIVSGLPLLAASGPVPLAHAWDPSPPSFTAMEADVRAAEAAEPLTLAVSGPVPSMHEQGTYDPSIPREFATGQETTTAATGLSSEAQGVAKGGAVLEGPPMAATPAPPGRQLELVQSLPVVYFRKRLRSRASQHAQDAPQSPVSPSATILLKLDKVSKSIDALLPHPRIQKRRAKKPPSGSLPRRSRRVAGAEPCSPGPVISVAQRKMNPSSILIWNVRGLNDAARRNSVRDVILSSNVEIVCLQETKIEHMNQRVFLSVFGSSYDKFVALPANGTRGGFLIAWKSNTCQAMATRVDTFSVSVWFSEQEGRNWWFTGVYGPQEDEEKVISI</sequence>
<dbReference type="InterPro" id="IPR005135">
    <property type="entry name" value="Endo/exonuclease/phosphatase"/>
</dbReference>
<dbReference type="Proteomes" id="UP000604825">
    <property type="component" value="Unassembled WGS sequence"/>
</dbReference>
<dbReference type="GO" id="GO:0005774">
    <property type="term" value="C:vacuolar membrane"/>
    <property type="evidence" value="ECO:0007669"/>
    <property type="project" value="TreeGrafter"/>
</dbReference>
<feature type="transmembrane region" description="Helical" evidence="9">
    <location>
        <begin position="398"/>
        <end position="418"/>
    </location>
</feature>
<protein>
    <recommendedName>
        <fullName evidence="14">Amino acid transporter transmembrane domain-containing protein</fullName>
    </recommendedName>
</protein>
<dbReference type="OrthoDB" id="655540at2759"/>
<evidence type="ECO:0000256" key="4">
    <source>
        <dbReference type="ARBA" id="ARBA00022970"/>
    </source>
</evidence>
<evidence type="ECO:0000313" key="13">
    <source>
        <dbReference type="Proteomes" id="UP000604825"/>
    </source>
</evidence>
<feature type="region of interest" description="Disordered" evidence="8">
    <location>
        <begin position="1"/>
        <end position="70"/>
    </location>
</feature>
<keyword evidence="4" id="KW-0029">Amino-acid transport</keyword>
<gene>
    <name evidence="12" type="ORF">NCGR_LOCUS63444</name>
</gene>
<dbReference type="Pfam" id="PF01490">
    <property type="entry name" value="Aa_trans"/>
    <property type="match status" value="1"/>
</dbReference>
<keyword evidence="3 9" id="KW-0812">Transmembrane</keyword>
<reference evidence="12" key="1">
    <citation type="submission" date="2020-10" db="EMBL/GenBank/DDBJ databases">
        <authorList>
            <person name="Han B."/>
            <person name="Lu T."/>
            <person name="Zhao Q."/>
            <person name="Huang X."/>
            <person name="Zhao Y."/>
        </authorList>
    </citation>
    <scope>NUCLEOTIDE SEQUENCE</scope>
</reference>
<dbReference type="PANTHER" id="PTHR22950">
    <property type="entry name" value="AMINO ACID TRANSPORTER"/>
    <property type="match status" value="1"/>
</dbReference>
<feature type="transmembrane region" description="Helical" evidence="9">
    <location>
        <begin position="365"/>
        <end position="386"/>
    </location>
</feature>
<dbReference type="PANTHER" id="PTHR22950:SF692">
    <property type="entry name" value="TRANSMEMBRANE AMINO ACID TRANSPORTER FAMILY PROTEIN"/>
    <property type="match status" value="1"/>
</dbReference>
<evidence type="ECO:0000256" key="7">
    <source>
        <dbReference type="ARBA" id="ARBA00049662"/>
    </source>
</evidence>
<evidence type="ECO:0000313" key="12">
    <source>
        <dbReference type="EMBL" id="CAD6339346.1"/>
    </source>
</evidence>
<dbReference type="GO" id="GO:0015179">
    <property type="term" value="F:L-amino acid transmembrane transporter activity"/>
    <property type="evidence" value="ECO:0007669"/>
    <property type="project" value="TreeGrafter"/>
</dbReference>
<evidence type="ECO:0000259" key="10">
    <source>
        <dbReference type="Pfam" id="PF01490"/>
    </source>
</evidence>
<comment type="caution">
    <text evidence="12">The sequence shown here is derived from an EMBL/GenBank/DDBJ whole genome shotgun (WGS) entry which is preliminary data.</text>
</comment>
<feature type="domain" description="Endonuclease/exonuclease/phosphatase" evidence="11">
    <location>
        <begin position="855"/>
        <end position="927"/>
    </location>
</feature>
<name>A0A811SED9_9POAL</name>
<evidence type="ECO:0000259" key="11">
    <source>
        <dbReference type="Pfam" id="PF03372"/>
    </source>
</evidence>
<feature type="region of interest" description="Disordered" evidence="8">
    <location>
        <begin position="124"/>
        <end position="162"/>
    </location>
</feature>
<feature type="domain" description="Amino acid transporter transmembrane" evidence="10">
    <location>
        <begin position="179"/>
        <end position="457"/>
    </location>
</feature>
<dbReference type="FunFam" id="1.20.1740.10:FF:000047">
    <property type="entry name" value="Amino acid transporter AVT1A"/>
    <property type="match status" value="1"/>
</dbReference>
<feature type="transmembrane region" description="Helical" evidence="9">
    <location>
        <begin position="211"/>
        <end position="230"/>
    </location>
</feature>
<evidence type="ECO:0000256" key="8">
    <source>
        <dbReference type="SAM" id="MobiDB-lite"/>
    </source>
</evidence>
<dbReference type="InterPro" id="IPR013057">
    <property type="entry name" value="AA_transpt_TM"/>
</dbReference>
<dbReference type="AlphaFoldDB" id="A0A811SED9"/>
<dbReference type="EMBL" id="CAJGYO010000019">
    <property type="protein sequence ID" value="CAD6339346.1"/>
    <property type="molecule type" value="Genomic_DNA"/>
</dbReference>
<comment type="similarity">
    <text evidence="7">Belongs to the amino acid/polyamine transporter 2 family. Amino acid/auxin permease (AAAP) (TC 2.A.18.5) subfamily.</text>
</comment>
<feature type="compositionally biased region" description="Polar residues" evidence="8">
    <location>
        <begin position="148"/>
        <end position="162"/>
    </location>
</feature>
<feature type="compositionally biased region" description="Acidic residues" evidence="8">
    <location>
        <begin position="36"/>
        <end position="45"/>
    </location>
</feature>
<evidence type="ECO:0000256" key="1">
    <source>
        <dbReference type="ARBA" id="ARBA00004141"/>
    </source>
</evidence>
<evidence type="ECO:0000256" key="3">
    <source>
        <dbReference type="ARBA" id="ARBA00022692"/>
    </source>
</evidence>
<dbReference type="Gene3D" id="3.60.10.10">
    <property type="entry name" value="Endonuclease/exonuclease/phosphatase"/>
    <property type="match status" value="1"/>
</dbReference>
<evidence type="ECO:0000256" key="2">
    <source>
        <dbReference type="ARBA" id="ARBA00022448"/>
    </source>
</evidence>
<evidence type="ECO:0000256" key="9">
    <source>
        <dbReference type="SAM" id="Phobius"/>
    </source>
</evidence>
<evidence type="ECO:0000256" key="6">
    <source>
        <dbReference type="ARBA" id="ARBA00023136"/>
    </source>
</evidence>
<dbReference type="SUPFAM" id="SSF56219">
    <property type="entry name" value="DNase I-like"/>
    <property type="match status" value="1"/>
</dbReference>
<dbReference type="Pfam" id="PF03372">
    <property type="entry name" value="Exo_endo_phos"/>
    <property type="match status" value="1"/>
</dbReference>
<keyword evidence="13" id="KW-1185">Reference proteome</keyword>
<feature type="transmembrane region" description="Helical" evidence="9">
    <location>
        <begin position="289"/>
        <end position="312"/>
    </location>
</feature>
<dbReference type="GO" id="GO:0003824">
    <property type="term" value="F:catalytic activity"/>
    <property type="evidence" value="ECO:0007669"/>
    <property type="project" value="InterPro"/>
</dbReference>
<evidence type="ECO:0000256" key="5">
    <source>
        <dbReference type="ARBA" id="ARBA00022989"/>
    </source>
</evidence>
<keyword evidence="2" id="KW-0813">Transport</keyword>
<proteinExistence type="inferred from homology"/>
<feature type="region of interest" description="Disordered" evidence="8">
    <location>
        <begin position="804"/>
        <end position="835"/>
    </location>
</feature>
<feature type="transmembrane region" description="Helical" evidence="9">
    <location>
        <begin position="257"/>
        <end position="277"/>
    </location>
</feature>
<organism evidence="12 13">
    <name type="scientific">Miscanthus lutarioriparius</name>
    <dbReference type="NCBI Taxonomy" id="422564"/>
    <lineage>
        <taxon>Eukaryota</taxon>
        <taxon>Viridiplantae</taxon>
        <taxon>Streptophyta</taxon>
        <taxon>Embryophyta</taxon>
        <taxon>Tracheophyta</taxon>
        <taxon>Spermatophyta</taxon>
        <taxon>Magnoliopsida</taxon>
        <taxon>Liliopsida</taxon>
        <taxon>Poales</taxon>
        <taxon>Poaceae</taxon>
        <taxon>PACMAD clade</taxon>
        <taxon>Panicoideae</taxon>
        <taxon>Andropogonodae</taxon>
        <taxon>Andropogoneae</taxon>
        <taxon>Saccharinae</taxon>
        <taxon>Miscanthus</taxon>
    </lineage>
</organism>
<keyword evidence="5 9" id="KW-1133">Transmembrane helix</keyword>
<dbReference type="InterPro" id="IPR036691">
    <property type="entry name" value="Endo/exonu/phosph_ase_sf"/>
</dbReference>
<keyword evidence="6 9" id="KW-0472">Membrane</keyword>
<comment type="subcellular location">
    <subcellularLocation>
        <location evidence="1">Membrane</location>
        <topology evidence="1">Multi-pass membrane protein</topology>
    </subcellularLocation>
</comment>